<dbReference type="InterPro" id="IPR041667">
    <property type="entry name" value="Cupin_8"/>
</dbReference>
<dbReference type="RefSeq" id="WP_169074819.1">
    <property type="nucleotide sequence ID" value="NZ_JABBXH010000002.1"/>
</dbReference>
<reference evidence="2 3" key="1">
    <citation type="submission" date="2020-04" db="EMBL/GenBank/DDBJ databases">
        <title>Thalassotalea sp. M1531, isolated from the surface of marine red alga.</title>
        <authorList>
            <person name="Pang L."/>
            <person name="Lu D.-C."/>
        </authorList>
    </citation>
    <scope>NUCLEOTIDE SEQUENCE [LARGE SCALE GENOMIC DNA]</scope>
    <source>
        <strain evidence="2 3">M1531</strain>
    </source>
</reference>
<accession>A0A7Y0LBS0</accession>
<dbReference type="AlphaFoldDB" id="A0A7Y0LBS0"/>
<sequence>MKMVKEVTFSEVNNLNDYLVEVREPIIFKGLAENWPMVKAANISDNSFLDYLKQHHEPMIVGTGSVANEHQGRLFYNQECSGFNFSRKSVAFDEFLDMLSSVDDTEQGQAHYMGSTNVDKLIPAIRADNDIEALVDENPLVSIWLSNKTVVAAHQDLPNNVAVCVAGVRRFTLFPPEQIENLYIGPIDLTPAGQAISLVDHRKPDFALHPKYKKALKTALVAELQPGDALLLPSLWWHCVESLAPINGLVNFWWQQATAGAGAPMDALMHGIMNLGSLSTVQKKAMKSLFDYYVFSDEPNRFKHIPEKALGVLKTDDELSIRKLRALLLNKLNQ</sequence>
<comment type="caution">
    <text evidence="2">The sequence shown here is derived from an EMBL/GenBank/DDBJ whole genome shotgun (WGS) entry which is preliminary data.</text>
</comment>
<evidence type="ECO:0000259" key="1">
    <source>
        <dbReference type="PROSITE" id="PS51184"/>
    </source>
</evidence>
<dbReference type="Pfam" id="PF13621">
    <property type="entry name" value="Cupin_8"/>
    <property type="match status" value="1"/>
</dbReference>
<dbReference type="SUPFAM" id="SSF51197">
    <property type="entry name" value="Clavaminate synthase-like"/>
    <property type="match status" value="1"/>
</dbReference>
<organism evidence="2 3">
    <name type="scientific">Thalassotalea algicola</name>
    <dbReference type="NCBI Taxonomy" id="2716224"/>
    <lineage>
        <taxon>Bacteria</taxon>
        <taxon>Pseudomonadati</taxon>
        <taxon>Pseudomonadota</taxon>
        <taxon>Gammaproteobacteria</taxon>
        <taxon>Alteromonadales</taxon>
        <taxon>Colwelliaceae</taxon>
        <taxon>Thalassotalea</taxon>
    </lineage>
</organism>
<evidence type="ECO:0000313" key="2">
    <source>
        <dbReference type="EMBL" id="NMP31511.1"/>
    </source>
</evidence>
<keyword evidence="3" id="KW-1185">Reference proteome</keyword>
<dbReference type="Gene3D" id="2.60.120.650">
    <property type="entry name" value="Cupin"/>
    <property type="match status" value="1"/>
</dbReference>
<proteinExistence type="predicted"/>
<dbReference type="PROSITE" id="PS51184">
    <property type="entry name" value="JMJC"/>
    <property type="match status" value="1"/>
</dbReference>
<dbReference type="PANTHER" id="PTHR12461">
    <property type="entry name" value="HYPOXIA-INDUCIBLE FACTOR 1 ALPHA INHIBITOR-RELATED"/>
    <property type="match status" value="1"/>
</dbReference>
<gene>
    <name evidence="2" type="ORF">HII17_08050</name>
</gene>
<name>A0A7Y0LBS0_9GAMM</name>
<evidence type="ECO:0000313" key="3">
    <source>
        <dbReference type="Proteomes" id="UP000568664"/>
    </source>
</evidence>
<dbReference type="Proteomes" id="UP000568664">
    <property type="component" value="Unassembled WGS sequence"/>
</dbReference>
<dbReference type="EMBL" id="JABBXH010000002">
    <property type="protein sequence ID" value="NMP31511.1"/>
    <property type="molecule type" value="Genomic_DNA"/>
</dbReference>
<dbReference type="InterPro" id="IPR003347">
    <property type="entry name" value="JmjC_dom"/>
</dbReference>
<dbReference type="PANTHER" id="PTHR12461:SF105">
    <property type="entry name" value="HYPOXIA-INDUCIBLE FACTOR 1-ALPHA INHIBITOR"/>
    <property type="match status" value="1"/>
</dbReference>
<protein>
    <submittedName>
        <fullName evidence="2">Cupin-like domain-containing protein</fullName>
    </submittedName>
</protein>
<feature type="domain" description="JmjC" evidence="1">
    <location>
        <begin position="111"/>
        <end position="269"/>
    </location>
</feature>